<evidence type="ECO:0000256" key="2">
    <source>
        <dbReference type="SAM" id="Phobius"/>
    </source>
</evidence>
<proteinExistence type="predicted"/>
<keyword evidence="2" id="KW-0472">Membrane</keyword>
<dbReference type="AlphaFoldDB" id="D2UYZ2"/>
<reference evidence="3 4" key="1">
    <citation type="journal article" date="2010" name="Cell">
        <title>The genome of Naegleria gruberi illuminates early eukaryotic versatility.</title>
        <authorList>
            <person name="Fritz-Laylin L.K."/>
            <person name="Prochnik S.E."/>
            <person name="Ginger M.L."/>
            <person name="Dacks J.B."/>
            <person name="Carpenter M.L."/>
            <person name="Field M.C."/>
            <person name="Kuo A."/>
            <person name="Paredez A."/>
            <person name="Chapman J."/>
            <person name="Pham J."/>
            <person name="Shu S."/>
            <person name="Neupane R."/>
            <person name="Cipriano M."/>
            <person name="Mancuso J."/>
            <person name="Tu H."/>
            <person name="Salamov A."/>
            <person name="Lindquist E."/>
            <person name="Shapiro H."/>
            <person name="Lucas S."/>
            <person name="Grigoriev I.V."/>
            <person name="Cande W.Z."/>
            <person name="Fulton C."/>
            <person name="Rokhsar D.S."/>
            <person name="Dawson S.C."/>
        </authorList>
    </citation>
    <scope>NUCLEOTIDE SEQUENCE [LARGE SCALE GENOMIC DNA]</scope>
    <source>
        <strain evidence="3 4">NEG-M</strain>
    </source>
</reference>
<dbReference type="SUPFAM" id="SSF55073">
    <property type="entry name" value="Nucleotide cyclase"/>
    <property type="match status" value="1"/>
</dbReference>
<organism evidence="4">
    <name type="scientific">Naegleria gruberi</name>
    <name type="common">Amoeba</name>
    <dbReference type="NCBI Taxonomy" id="5762"/>
    <lineage>
        <taxon>Eukaryota</taxon>
        <taxon>Discoba</taxon>
        <taxon>Heterolobosea</taxon>
        <taxon>Tetramitia</taxon>
        <taxon>Eutetramitia</taxon>
        <taxon>Vahlkampfiidae</taxon>
        <taxon>Naegleria</taxon>
    </lineage>
</organism>
<feature type="region of interest" description="Disordered" evidence="1">
    <location>
        <begin position="12"/>
        <end position="35"/>
    </location>
</feature>
<dbReference type="VEuPathDB" id="AmoebaDB:NAEGRDRAFT_61756"/>
<keyword evidence="2" id="KW-1133">Transmembrane helix</keyword>
<keyword evidence="4" id="KW-1185">Reference proteome</keyword>
<evidence type="ECO:0000313" key="3">
    <source>
        <dbReference type="EMBL" id="EFC50056.1"/>
    </source>
</evidence>
<evidence type="ECO:0000313" key="4">
    <source>
        <dbReference type="Proteomes" id="UP000006671"/>
    </source>
</evidence>
<accession>D2UYZ2</accession>
<sequence length="864" mass="98779">MPKVHPLAHQLSEQHFSSSQQSMADTPKSNLKKQRSRALPDIVYNTNDEFGTHHQEPPSRSKISIKTCLILLVAFLEILTVLVLSSVWISCFLPYMLKWGSSVREKGFDNIVQFTHSTLKELMLVVETEKEILSDGFDPYDTALVEKHMFKLFKNEIKRHPSLPLTLFIGDHTRYNFGVFQLNETMIVSFLEDSYWYCSDYELYDHCERNHSAPFDVVLDPIDMNDIWDTARAAPNGTRFTMSYADITLPSITFITLLSMVKNTSDPSDYAFWIGYDVSVESFSKYLSLATREIDGAIAFTIEVSTNYLISNYDPEVSVAVWDEQQQETRLTAITVRDKGTNLIGKSLYSLYPDLQVIERNKMIMLEVEGYYLSMYRLCTEENVDWLLVFAEPTSNYLTTIFMAVGIALGISLLIIIISIIFGVYISFKIIQPFYELIFNFSEVSEMKLEGLEFRNSLFREVVILQGHFKGMVDRIKLYRCFIPSHLISKIDGGEEVDKSRRSKDSQPQSKSAYSIAKLVKEDASSSFSSIGSTTKKQSQTQQPIDILARFALHLDKRKVGFACLHIEGMSACIANNSYSETVTVLSEIFKYVYDMSKIHGGSVGNFDNETITISFNSNIDTAAPEKKSITFAYAIVRKLNGLLPLKKAINPEATDKAQTFRVAVLSQAVCCGNLGTNDFKNFTIVGSFQRNILSMLDLAVNLNIEIVVSEEIKAKTHNFYQHRFIDTLNFLTEQQYGIPELDKSLNKNWAFLKSPEYGNNIPESYTPLSSKQITEVNVYEFGDFMEVKEDEWMYELEEKKKRNLWQSYGAACNLFFDKKYEEACGLLNEFLDRTIQNGKADLPTINLLEKLKKLQEREKLEQL</sequence>
<feature type="transmembrane region" description="Helical" evidence="2">
    <location>
        <begin position="69"/>
        <end position="97"/>
    </location>
</feature>
<dbReference type="GeneID" id="8852696"/>
<keyword evidence="2" id="KW-0812">Transmembrane</keyword>
<dbReference type="KEGG" id="ngr:NAEGRDRAFT_61756"/>
<evidence type="ECO:0000256" key="1">
    <source>
        <dbReference type="SAM" id="MobiDB-lite"/>
    </source>
</evidence>
<dbReference type="EMBL" id="GG738846">
    <property type="protein sequence ID" value="EFC50056.1"/>
    <property type="molecule type" value="Genomic_DNA"/>
</dbReference>
<feature type="compositionally biased region" description="Polar residues" evidence="1">
    <location>
        <begin position="12"/>
        <end position="29"/>
    </location>
</feature>
<dbReference type="InterPro" id="IPR029787">
    <property type="entry name" value="Nucleotide_cyclase"/>
</dbReference>
<name>D2UYZ2_NAEGR</name>
<protein>
    <submittedName>
        <fullName evidence="3">Predicted protein</fullName>
    </submittedName>
</protein>
<gene>
    <name evidence="3" type="ORF">NAEGRDRAFT_61756</name>
</gene>
<dbReference type="Gene3D" id="3.30.70.1230">
    <property type="entry name" value="Nucleotide cyclase"/>
    <property type="match status" value="1"/>
</dbReference>
<dbReference type="RefSeq" id="XP_002682800.1">
    <property type="nucleotide sequence ID" value="XM_002682754.1"/>
</dbReference>
<feature type="transmembrane region" description="Helical" evidence="2">
    <location>
        <begin position="401"/>
        <end position="428"/>
    </location>
</feature>
<dbReference type="Proteomes" id="UP000006671">
    <property type="component" value="Unassembled WGS sequence"/>
</dbReference>
<dbReference type="InParanoid" id="D2UYZ2"/>